<dbReference type="EMBL" id="CAIJEO010000004">
    <property type="protein sequence ID" value="CAD0090186.1"/>
    <property type="molecule type" value="Genomic_DNA"/>
</dbReference>
<protein>
    <recommendedName>
        <fullName evidence="3">Transcription initiation factor TFIID subunit 8</fullName>
    </recommendedName>
</protein>
<feature type="compositionally biased region" description="Basic residues" evidence="7">
    <location>
        <begin position="10"/>
        <end position="22"/>
    </location>
</feature>
<evidence type="ECO:0000259" key="8">
    <source>
        <dbReference type="Pfam" id="PF10406"/>
    </source>
</evidence>
<dbReference type="Proteomes" id="UP000714618">
    <property type="component" value="Unassembled WGS sequence"/>
</dbReference>
<dbReference type="GO" id="GO:0006367">
    <property type="term" value="P:transcription initiation at RNA polymerase II promoter"/>
    <property type="evidence" value="ECO:0007669"/>
    <property type="project" value="TreeGrafter"/>
</dbReference>
<evidence type="ECO:0000313" key="9">
    <source>
        <dbReference type="EMBL" id="CAD0090186.1"/>
    </source>
</evidence>
<feature type="region of interest" description="Disordered" evidence="7">
    <location>
        <begin position="1"/>
        <end position="22"/>
    </location>
</feature>
<dbReference type="AlphaFoldDB" id="A0A9N8JMS9"/>
<evidence type="ECO:0000256" key="6">
    <source>
        <dbReference type="ARBA" id="ARBA00023242"/>
    </source>
</evidence>
<comment type="subcellular location">
    <subcellularLocation>
        <location evidence="1">Nucleus</location>
    </subcellularLocation>
</comment>
<evidence type="ECO:0000256" key="5">
    <source>
        <dbReference type="ARBA" id="ARBA00023163"/>
    </source>
</evidence>
<reference evidence="9" key="1">
    <citation type="submission" date="2020-06" db="EMBL/GenBank/DDBJ databases">
        <authorList>
            <person name="Onetto C."/>
        </authorList>
    </citation>
    <scope>NUCLEOTIDE SEQUENCE</scope>
</reference>
<sequence length="313" mass="35193">MSSAPQNPLKRPRARSTVKRTHQLSHIQQLPPATEPAPQDEAFVQAQLLRSICTALTIVGYDSVKPSALEMFRAENTRKWLMRRKPDMMNFLTTVKDSMRASRRSTALPQDFIFALAEVGLESHQLEPHLDLRLPDDIANPTILPPRPDEAPPPDLAPMLGQELVTPAAQQYGYIPSHFPPLPSRHAWQSTALFTQREQDPRRIRERATDEGVQAEHALRKLTTADKARSRQPVVDKAKDMLWQETISDLQDDGDDLLPITQDADGDIKLDGFSNDHGSDKTASMADLIRRGGGLMVNHDRNHWRRGRGAVHV</sequence>
<evidence type="ECO:0000313" key="10">
    <source>
        <dbReference type="Proteomes" id="UP000714618"/>
    </source>
</evidence>
<gene>
    <name evidence="9" type="ORF">AWRI4233_LOCUS2542</name>
</gene>
<dbReference type="InterPro" id="IPR019473">
    <property type="entry name" value="TFIID_su8_C"/>
</dbReference>
<feature type="domain" description="Transcription factor TFIID subunit 8 C-terminal" evidence="8">
    <location>
        <begin position="174"/>
        <end position="222"/>
    </location>
</feature>
<dbReference type="Pfam" id="PF10406">
    <property type="entry name" value="TAF8_C"/>
    <property type="match status" value="1"/>
</dbReference>
<accession>A0A9N8JMS9</accession>
<evidence type="ECO:0000256" key="4">
    <source>
        <dbReference type="ARBA" id="ARBA00023015"/>
    </source>
</evidence>
<dbReference type="GO" id="GO:0005669">
    <property type="term" value="C:transcription factor TFIID complex"/>
    <property type="evidence" value="ECO:0007669"/>
    <property type="project" value="InterPro"/>
</dbReference>
<keyword evidence="6" id="KW-0539">Nucleus</keyword>
<dbReference type="PANTHER" id="PTHR46469">
    <property type="entry name" value="TRANSCRIPTION INITIATION FACTOR TFIID SUBUNIT 8"/>
    <property type="match status" value="1"/>
</dbReference>
<evidence type="ECO:0000256" key="1">
    <source>
        <dbReference type="ARBA" id="ARBA00004123"/>
    </source>
</evidence>
<organism evidence="9 10">
    <name type="scientific">Aureobasidium mustum</name>
    <dbReference type="NCBI Taxonomy" id="2773714"/>
    <lineage>
        <taxon>Eukaryota</taxon>
        <taxon>Fungi</taxon>
        <taxon>Dikarya</taxon>
        <taxon>Ascomycota</taxon>
        <taxon>Pezizomycotina</taxon>
        <taxon>Dothideomycetes</taxon>
        <taxon>Dothideomycetidae</taxon>
        <taxon>Dothideales</taxon>
        <taxon>Saccotheciaceae</taxon>
        <taxon>Aureobasidium</taxon>
    </lineage>
</organism>
<dbReference type="CDD" id="cd00076">
    <property type="entry name" value="HFD_SF"/>
    <property type="match status" value="1"/>
</dbReference>
<dbReference type="OrthoDB" id="2193813at2759"/>
<comment type="caution">
    <text evidence="9">The sequence shown here is derived from an EMBL/GenBank/DDBJ whole genome shotgun (WGS) entry which is preliminary data.</text>
</comment>
<proteinExistence type="inferred from homology"/>
<evidence type="ECO:0000256" key="2">
    <source>
        <dbReference type="ARBA" id="ARBA00008767"/>
    </source>
</evidence>
<evidence type="ECO:0000256" key="7">
    <source>
        <dbReference type="SAM" id="MobiDB-lite"/>
    </source>
</evidence>
<dbReference type="CDD" id="cd08049">
    <property type="entry name" value="TAF8"/>
    <property type="match status" value="1"/>
</dbReference>
<keyword evidence="10" id="KW-1185">Reference proteome</keyword>
<name>A0A9N8JMS9_9PEZI</name>
<keyword evidence="4" id="KW-0805">Transcription regulation</keyword>
<keyword evidence="5" id="KW-0804">Transcription</keyword>
<comment type="similarity">
    <text evidence="2">Belongs to the TAF8 family.</text>
</comment>
<dbReference type="PANTHER" id="PTHR46469:SF1">
    <property type="entry name" value="TRANSCRIPTION INITIATION FACTOR TFIID SUBUNIT 8"/>
    <property type="match status" value="1"/>
</dbReference>
<evidence type="ECO:0000256" key="3">
    <source>
        <dbReference type="ARBA" id="ARBA00017307"/>
    </source>
</evidence>
<dbReference type="InterPro" id="IPR037818">
    <property type="entry name" value="TAF8"/>
</dbReference>